<name>A0A0E3QVJ7_METBA</name>
<proteinExistence type="predicted"/>
<dbReference type="Proteomes" id="UP000033033">
    <property type="component" value="Chromosome"/>
</dbReference>
<dbReference type="AlphaFoldDB" id="A0A0E3QVJ7"/>
<dbReference type="KEGG" id="mby:MSBRM_2511"/>
<evidence type="ECO:0000256" key="1">
    <source>
        <dbReference type="SAM" id="MobiDB-lite"/>
    </source>
</evidence>
<sequence length="78" mass="9622">MKRTVLKKKSQKVWQKEISRRKFLEGNSKKRTQRRELKEENSKKKTQRKEFQERNSKKGTPNRKLIFTDVRTCRKQKD</sequence>
<reference evidence="2 3" key="1">
    <citation type="submission" date="2014-07" db="EMBL/GenBank/DDBJ databases">
        <title>Methanogenic archaea and the global carbon cycle.</title>
        <authorList>
            <person name="Henriksen J.R."/>
            <person name="Luke J."/>
            <person name="Reinhart S."/>
            <person name="Benedict M.N."/>
            <person name="Youngblut N.D."/>
            <person name="Metcalf M.E."/>
            <person name="Whitaker R.J."/>
            <person name="Metcalf W.W."/>
        </authorList>
    </citation>
    <scope>NUCLEOTIDE SEQUENCE [LARGE SCALE GENOMIC DNA]</scope>
    <source>
        <strain evidence="2 3">MS</strain>
    </source>
</reference>
<dbReference type="EMBL" id="CP009528">
    <property type="protein sequence ID" value="AKB55509.1"/>
    <property type="molecule type" value="Genomic_DNA"/>
</dbReference>
<evidence type="ECO:0000313" key="3">
    <source>
        <dbReference type="Proteomes" id="UP000033033"/>
    </source>
</evidence>
<accession>A0A0E3QVJ7</accession>
<protein>
    <submittedName>
        <fullName evidence="2">Uncharacterized protein</fullName>
    </submittedName>
</protein>
<evidence type="ECO:0000313" key="2">
    <source>
        <dbReference type="EMBL" id="AKB55509.1"/>
    </source>
</evidence>
<keyword evidence="3" id="KW-1185">Reference proteome</keyword>
<gene>
    <name evidence="2" type="ORF">MSBRM_2511</name>
</gene>
<feature type="compositionally biased region" description="Basic and acidic residues" evidence="1">
    <location>
        <begin position="24"/>
        <end position="56"/>
    </location>
</feature>
<organism evidence="2 3">
    <name type="scientific">Methanosarcina barkeri MS</name>
    <dbReference type="NCBI Taxonomy" id="1434108"/>
    <lineage>
        <taxon>Archaea</taxon>
        <taxon>Methanobacteriati</taxon>
        <taxon>Methanobacteriota</taxon>
        <taxon>Stenosarchaea group</taxon>
        <taxon>Methanomicrobia</taxon>
        <taxon>Methanosarcinales</taxon>
        <taxon>Methanosarcinaceae</taxon>
        <taxon>Methanosarcina</taxon>
    </lineage>
</organism>
<feature type="region of interest" description="Disordered" evidence="1">
    <location>
        <begin position="24"/>
        <end position="78"/>
    </location>
</feature>
<dbReference type="HOGENOM" id="CLU_197244_0_0_2"/>
<dbReference type="PATRIC" id="fig|1434108.4.peg.3221"/>